<keyword evidence="7" id="KW-1278">Translocase</keyword>
<dbReference type="PROSITE" id="PS51656">
    <property type="entry name" value="4FE4S"/>
    <property type="match status" value="1"/>
</dbReference>
<evidence type="ECO:0000256" key="11">
    <source>
        <dbReference type="ARBA" id="ARBA00023136"/>
    </source>
</evidence>
<keyword evidence="3" id="KW-0004">4Fe-4S</keyword>
<keyword evidence="2" id="KW-1003">Cell membrane</keyword>
<dbReference type="NCBIfam" id="TIGR01944">
    <property type="entry name" value="rnfB"/>
    <property type="match status" value="1"/>
</dbReference>
<dbReference type="PROSITE" id="PS51379">
    <property type="entry name" value="4FE4S_FER_2"/>
    <property type="match status" value="2"/>
</dbReference>
<evidence type="ECO:0000256" key="8">
    <source>
        <dbReference type="ARBA" id="ARBA00022982"/>
    </source>
</evidence>
<dbReference type="OrthoDB" id="9789936at2"/>
<evidence type="ECO:0000256" key="3">
    <source>
        <dbReference type="ARBA" id="ARBA00022485"/>
    </source>
</evidence>
<organism evidence="12 13">
    <name type="scientific">Piscirickettsia salmonis</name>
    <dbReference type="NCBI Taxonomy" id="1238"/>
    <lineage>
        <taxon>Bacteria</taxon>
        <taxon>Pseudomonadati</taxon>
        <taxon>Pseudomonadota</taxon>
        <taxon>Gammaproteobacteria</taxon>
        <taxon>Thiotrichales</taxon>
        <taxon>Piscirickettsiaceae</taxon>
        <taxon>Piscirickettsia</taxon>
    </lineage>
</organism>
<evidence type="ECO:0000256" key="2">
    <source>
        <dbReference type="ARBA" id="ARBA00022475"/>
    </source>
</evidence>
<evidence type="ECO:0000256" key="6">
    <source>
        <dbReference type="ARBA" id="ARBA00022737"/>
    </source>
</evidence>
<dbReference type="Pfam" id="PF14697">
    <property type="entry name" value="Fer4_21"/>
    <property type="match status" value="1"/>
</dbReference>
<dbReference type="RefSeq" id="WP_017376742.1">
    <property type="nucleotide sequence ID" value="NZ_CP012508.1"/>
</dbReference>
<dbReference type="GO" id="GO:0009055">
    <property type="term" value="F:electron transfer activity"/>
    <property type="evidence" value="ECO:0007669"/>
    <property type="project" value="InterPro"/>
</dbReference>
<dbReference type="AlphaFoldDB" id="A0A1L6TDD9"/>
<dbReference type="EMBL" id="CP012508">
    <property type="protein sequence ID" value="ALB23443.1"/>
    <property type="molecule type" value="Genomic_DNA"/>
</dbReference>
<dbReference type="Gene3D" id="1.10.15.40">
    <property type="entry name" value="Electron transport complex subunit B, putative Fe-S cluster"/>
    <property type="match status" value="1"/>
</dbReference>
<dbReference type="PANTHER" id="PTHR42859:SF3">
    <property type="entry name" value="ION-TRANSLOCATING OXIDOREDUCTASE COMPLEX SUBUNIT B"/>
    <property type="match status" value="1"/>
</dbReference>
<keyword evidence="10" id="KW-0411">Iron-sulfur</keyword>
<dbReference type="SUPFAM" id="SSF54862">
    <property type="entry name" value="4Fe-4S ferredoxins"/>
    <property type="match status" value="1"/>
</dbReference>
<dbReference type="Proteomes" id="UP000029558">
    <property type="component" value="Chromosome"/>
</dbReference>
<dbReference type="PANTHER" id="PTHR42859">
    <property type="entry name" value="OXIDOREDUCTASE"/>
    <property type="match status" value="1"/>
</dbReference>
<dbReference type="PROSITE" id="PS00198">
    <property type="entry name" value="4FE4S_FER_1"/>
    <property type="match status" value="2"/>
</dbReference>
<evidence type="ECO:0000256" key="7">
    <source>
        <dbReference type="ARBA" id="ARBA00022967"/>
    </source>
</evidence>
<keyword evidence="6" id="KW-0677">Repeat</keyword>
<evidence type="ECO:0000256" key="5">
    <source>
        <dbReference type="ARBA" id="ARBA00022723"/>
    </source>
</evidence>
<keyword evidence="5" id="KW-0479">Metal-binding</keyword>
<reference evidence="12 13" key="1">
    <citation type="journal article" date="2014" name="Genome Announc.">
        <title>Comparative Genome Analysis of Two Isolates of the Fish Pathogen Piscirickettsia salmonis from Different Hosts Reveals Major Differences in Virulence-Associated Secretion Systems.</title>
        <authorList>
            <person name="Bohle H."/>
            <person name="Henriquez P."/>
            <person name="Grothusen H."/>
            <person name="Navas E."/>
            <person name="Sandoval A."/>
            <person name="Bustamante F."/>
            <person name="Bustos P."/>
            <person name="Mancilla M."/>
        </authorList>
    </citation>
    <scope>NUCLEOTIDE SEQUENCE [LARGE SCALE GENOMIC DNA]</scope>
    <source>
        <strain evidence="13">B1-32597</strain>
    </source>
</reference>
<name>A0A1L6TDD9_PISSA</name>
<evidence type="ECO:0000313" key="12">
    <source>
        <dbReference type="EMBL" id="ALB23443.1"/>
    </source>
</evidence>
<gene>
    <name evidence="12" type="primary">rnfB</name>
    <name evidence="12" type="ORF">KU39_2263</name>
</gene>
<dbReference type="InterPro" id="IPR050294">
    <property type="entry name" value="RnfB_subfamily"/>
</dbReference>
<keyword evidence="1" id="KW-0813">Transport</keyword>
<keyword evidence="9" id="KW-0408">Iron</keyword>
<dbReference type="InterPro" id="IPR017896">
    <property type="entry name" value="4Fe4S_Fe-S-bd"/>
</dbReference>
<evidence type="ECO:0000256" key="4">
    <source>
        <dbReference type="ARBA" id="ARBA00022519"/>
    </source>
</evidence>
<keyword evidence="11" id="KW-0472">Membrane</keyword>
<dbReference type="Pfam" id="PF04060">
    <property type="entry name" value="FeS"/>
    <property type="match status" value="1"/>
</dbReference>
<dbReference type="InterPro" id="IPR017900">
    <property type="entry name" value="4Fe4S_Fe_S_CS"/>
</dbReference>
<keyword evidence="8" id="KW-0249">Electron transport</keyword>
<evidence type="ECO:0000256" key="1">
    <source>
        <dbReference type="ARBA" id="ARBA00022448"/>
    </source>
</evidence>
<dbReference type="Gene3D" id="3.30.70.20">
    <property type="match status" value="1"/>
</dbReference>
<dbReference type="GO" id="GO:0051539">
    <property type="term" value="F:4 iron, 4 sulfur cluster binding"/>
    <property type="evidence" value="ECO:0007669"/>
    <property type="project" value="UniProtKB-KW"/>
</dbReference>
<dbReference type="GO" id="GO:0046872">
    <property type="term" value="F:metal ion binding"/>
    <property type="evidence" value="ECO:0007669"/>
    <property type="project" value="UniProtKB-KW"/>
</dbReference>
<sequence>MKTVPVTAIEAVLPQTQCTRCGYPDCHSYATAIATGTPHNQCPPGGPETIVQLSELLGRKVTALNPDNGQHGPKLLAKIDESRCIGCVKCIKACPVDAISGGPKRMHTVIQSECNGCELCVAPCPMDCIDMVPAPIQYSQLEPDQYQQRYQARTERLTCERENKLGAQRHARQGGLKQVQSDQDTVQARQDFVKAAAARAKAKRLAKLKNNAQEQ</sequence>
<dbReference type="InterPro" id="IPR010207">
    <property type="entry name" value="Elect_transpt_cplx_RnfB/RsxB"/>
</dbReference>
<keyword evidence="4" id="KW-0997">Cell inner membrane</keyword>
<accession>A0A1L6TDD9</accession>
<evidence type="ECO:0000256" key="9">
    <source>
        <dbReference type="ARBA" id="ARBA00023004"/>
    </source>
</evidence>
<evidence type="ECO:0000256" key="10">
    <source>
        <dbReference type="ARBA" id="ARBA00023014"/>
    </source>
</evidence>
<evidence type="ECO:0000313" key="13">
    <source>
        <dbReference type="Proteomes" id="UP000029558"/>
    </source>
</evidence>
<protein>
    <submittedName>
        <fullName evidence="12">Electron transport complex, RnfB</fullName>
    </submittedName>
</protein>
<proteinExistence type="predicted"/>
<dbReference type="InterPro" id="IPR007202">
    <property type="entry name" value="4Fe-4S_dom"/>
</dbReference>